<dbReference type="InterPro" id="IPR010623">
    <property type="entry name" value="IcmF_C"/>
</dbReference>
<dbReference type="Pfam" id="PF14331">
    <property type="entry name" value="IcmF-related_N"/>
    <property type="match status" value="1"/>
</dbReference>
<dbReference type="SUPFAM" id="SSF52540">
    <property type="entry name" value="P-loop containing nucleoside triphosphate hydrolases"/>
    <property type="match status" value="1"/>
</dbReference>
<dbReference type="PANTHER" id="PTHR36153">
    <property type="entry name" value="INNER MEMBRANE PROTEIN-RELATED"/>
    <property type="match status" value="1"/>
</dbReference>
<feature type="domain" description="IcmF-related" evidence="3">
    <location>
        <begin position="507"/>
        <end position="809"/>
    </location>
</feature>
<gene>
    <name evidence="6" type="ORF">HNQ59_002049</name>
</gene>
<proteinExistence type="predicted"/>
<dbReference type="Pfam" id="PF06744">
    <property type="entry name" value="IcmF_C"/>
    <property type="match status" value="1"/>
</dbReference>
<keyword evidence="1" id="KW-0472">Membrane</keyword>
<reference evidence="6 7" key="1">
    <citation type="submission" date="2020-08" db="EMBL/GenBank/DDBJ databases">
        <title>Genomic Encyclopedia of Type Strains, Phase IV (KMG-IV): sequencing the most valuable type-strain genomes for metagenomic binning, comparative biology and taxonomic classification.</title>
        <authorList>
            <person name="Goeker M."/>
        </authorList>
    </citation>
    <scope>NUCLEOTIDE SEQUENCE [LARGE SCALE GENOMIC DNA]</scope>
    <source>
        <strain evidence="6 7">DSM 27165</strain>
    </source>
</reference>
<dbReference type="Proteomes" id="UP000575898">
    <property type="component" value="Unassembled WGS sequence"/>
</dbReference>
<keyword evidence="1" id="KW-0812">Transmembrane</keyword>
<feature type="transmembrane region" description="Helical" evidence="1">
    <location>
        <begin position="48"/>
        <end position="68"/>
    </location>
</feature>
<dbReference type="InterPro" id="IPR027417">
    <property type="entry name" value="P-loop_NTPase"/>
</dbReference>
<dbReference type="PANTHER" id="PTHR36153:SF1">
    <property type="entry name" value="TYPE VI SECRETION SYSTEM COMPONENT TSSM1"/>
    <property type="match status" value="1"/>
</dbReference>
<dbReference type="InterPro" id="IPR009612">
    <property type="entry name" value="IcmF-rel"/>
</dbReference>
<evidence type="ECO:0000259" key="3">
    <source>
        <dbReference type="Pfam" id="PF06761"/>
    </source>
</evidence>
<evidence type="ECO:0000259" key="4">
    <source>
        <dbReference type="Pfam" id="PF14331"/>
    </source>
</evidence>
<feature type="transmembrane region" description="Helical" evidence="1">
    <location>
        <begin position="12"/>
        <end position="28"/>
    </location>
</feature>
<dbReference type="Pfam" id="PF06761">
    <property type="entry name" value="IcmF-related"/>
    <property type="match status" value="1"/>
</dbReference>
<evidence type="ECO:0000313" key="7">
    <source>
        <dbReference type="Proteomes" id="UP000575898"/>
    </source>
</evidence>
<keyword evidence="1" id="KW-1133">Transmembrane helix</keyword>
<organism evidence="6 7">
    <name type="scientific">Chitinivorax tropicus</name>
    <dbReference type="NCBI Taxonomy" id="714531"/>
    <lineage>
        <taxon>Bacteria</taxon>
        <taxon>Pseudomonadati</taxon>
        <taxon>Pseudomonadota</taxon>
        <taxon>Betaproteobacteria</taxon>
        <taxon>Chitinivorax</taxon>
    </lineage>
</organism>
<dbReference type="InterPro" id="IPR048677">
    <property type="entry name" value="TssM1_hel"/>
</dbReference>
<accession>A0A840MQM8</accession>
<feature type="domain" description="Type VI secretion system IcmF C-terminal" evidence="2">
    <location>
        <begin position="1047"/>
        <end position="1152"/>
    </location>
</feature>
<dbReference type="InterPro" id="IPR025743">
    <property type="entry name" value="TssM1_N"/>
</dbReference>
<sequence length="1171" mass="127868">MRTLFSWLIRRPVLAFIGVLILSLLVWFEGPLLAFDDKKPFESSTTRWVVIALLLVAWVLYFGLKWLWARLADLRLRQGVVVDTDATVVQPGATESASEVVALGKRFQEALDTLRKAHGGRRGAHYLYDIPWYLIVGAPGGGKTTALNESGLQFPLADQFGKGPIGGVGGTRNCDWWFADEAVLLDTAGRYITQDSFGPADQGAWLGFLGLLKKHRRRRPINGLILAVSALDLLQQDEGVHQHHVRAVRERIKELHDKLGIRFPIYVVITKCDLLAGFVEFFDQLGKDERGQVWGVTFPYVDASHVEQTLAMLPAEMKTLERQLQRRMVDRIQQERDLRRRALIYGFPQQFALLHDSAQRFVREVFSASRYQEPALLRGMYFTSATQNGSPIDRIIGALANSFDLPRAALPANASSGRSYFINRLLREVVFAESGLAGADLRLEQRRKYLQWGGITGIVLITLLLGAGLITSYVRNQQLIQAVAASTGTLQHSAKSLQGRNGPLDALPLLDQARALPTGYAERAASVPLSLQFGLYQGDNLGEQTQATYRRLLTDALQPQIVNRLEDDLRRSEAVSADQLYNSLRTYLMLGDRTHLDPKAVASWGSAWVQTLQGATTAQRAALIDHVAAWAESLDTSTAVPTDSTLIAQARTVLANMPTEQRIYSALKREMMDAPSPAFDIVQAAGKDAASALTRKSGQALTQALPGLYTVEGYKRLLSSVDGALANAAKDNWILDQQTTLDPRQLDDMKAAVLQLYYDDYIKQWEALLADVTVVNFNNLDQAARVLNLLGGAASPLKKFLVAAAKETTLAPVEAQNAAVLDKVKGKLKTLTQALGGTAQPAGGDAGNPVDVHFDDLHKLANAPAGTPSALDHSLAAMKEASAFLDATNAAKKTGSPAPPGDALLKLRREAEGKPAPLSAILQSADGASSALTQGSERERLNALWNAQVAPFCRQAVAGRYPISRGQAKEITPDDFGRLFAPAGLVDDFFQKNLQQYVDMSGPTWRLRGTGSDSLGIPPDTLAEFQRAARIRDTFFALGGNQPSFRFQLKPLSIDPALTKLAIDIDGTVMTLSTTALASATPFQVPSGKGLGAAKVDYAPSNGAGSLHTDGPWALFRLLDKATVETTPQAERYKVTFDLEGKKASFELTASSVINPFRRDVLERFRCLDRL</sequence>
<feature type="domain" description="Type VI secretion system component TssM1 N-terminal" evidence="4">
    <location>
        <begin position="201"/>
        <end position="456"/>
    </location>
</feature>
<feature type="transmembrane region" description="Helical" evidence="1">
    <location>
        <begin position="452"/>
        <end position="474"/>
    </location>
</feature>
<name>A0A840MQM8_9PROT</name>
<dbReference type="InterPro" id="IPR017731">
    <property type="entry name" value="TssM1-like"/>
</dbReference>
<dbReference type="AlphaFoldDB" id="A0A840MQM8"/>
<evidence type="ECO:0000259" key="5">
    <source>
        <dbReference type="Pfam" id="PF21070"/>
    </source>
</evidence>
<feature type="domain" description="Type VI secretion system component TssM1 helical" evidence="5">
    <location>
        <begin position="940"/>
        <end position="1039"/>
    </location>
</feature>
<comment type="caution">
    <text evidence="6">The sequence shown here is derived from an EMBL/GenBank/DDBJ whole genome shotgun (WGS) entry which is preliminary data.</text>
</comment>
<dbReference type="EMBL" id="JACHHY010000011">
    <property type="protein sequence ID" value="MBB5018756.1"/>
    <property type="molecule type" value="Genomic_DNA"/>
</dbReference>
<dbReference type="NCBIfam" id="TIGR03348">
    <property type="entry name" value="VI_IcmF"/>
    <property type="match status" value="1"/>
</dbReference>
<dbReference type="Pfam" id="PF21070">
    <property type="entry name" value="IcmF_helical"/>
    <property type="match status" value="1"/>
</dbReference>
<keyword evidence="7" id="KW-1185">Reference proteome</keyword>
<evidence type="ECO:0000259" key="2">
    <source>
        <dbReference type="Pfam" id="PF06744"/>
    </source>
</evidence>
<dbReference type="InterPro" id="IPR053156">
    <property type="entry name" value="T6SS_TssM-like"/>
</dbReference>
<dbReference type="CDD" id="cd00882">
    <property type="entry name" value="Ras_like_GTPase"/>
    <property type="match status" value="1"/>
</dbReference>
<evidence type="ECO:0000313" key="6">
    <source>
        <dbReference type="EMBL" id="MBB5018756.1"/>
    </source>
</evidence>
<protein>
    <submittedName>
        <fullName evidence="6">Type VI secretion system protein ImpL</fullName>
    </submittedName>
</protein>
<dbReference type="RefSeq" id="WP_184038537.1">
    <property type="nucleotide sequence ID" value="NZ_JACHHY010000011.1"/>
</dbReference>
<evidence type="ECO:0000256" key="1">
    <source>
        <dbReference type="SAM" id="Phobius"/>
    </source>
</evidence>